<dbReference type="Proteomes" id="UP001595699">
    <property type="component" value="Unassembled WGS sequence"/>
</dbReference>
<evidence type="ECO:0000313" key="1">
    <source>
        <dbReference type="EMBL" id="MFC3759778.1"/>
    </source>
</evidence>
<protein>
    <submittedName>
        <fullName evidence="1">Uncharacterized protein</fullName>
    </submittedName>
</protein>
<sequence>MGGCDGILVLELGGCAHLSLEFTTERTVDVEWTSMLGDERAWVRKEAQRALVALG</sequence>
<dbReference type="RefSeq" id="WP_205120384.1">
    <property type="nucleotide sequence ID" value="NZ_JAFBCM010000001.1"/>
</dbReference>
<organism evidence="1 2">
    <name type="scientific">Tenggerimyces flavus</name>
    <dbReference type="NCBI Taxonomy" id="1708749"/>
    <lineage>
        <taxon>Bacteria</taxon>
        <taxon>Bacillati</taxon>
        <taxon>Actinomycetota</taxon>
        <taxon>Actinomycetes</taxon>
        <taxon>Propionibacteriales</taxon>
        <taxon>Nocardioidaceae</taxon>
        <taxon>Tenggerimyces</taxon>
    </lineage>
</organism>
<name>A0ABV7Y3F5_9ACTN</name>
<reference evidence="2" key="1">
    <citation type="journal article" date="2019" name="Int. J. Syst. Evol. Microbiol.">
        <title>The Global Catalogue of Microorganisms (GCM) 10K type strain sequencing project: providing services to taxonomists for standard genome sequencing and annotation.</title>
        <authorList>
            <consortium name="The Broad Institute Genomics Platform"/>
            <consortium name="The Broad Institute Genome Sequencing Center for Infectious Disease"/>
            <person name="Wu L."/>
            <person name="Ma J."/>
        </authorList>
    </citation>
    <scope>NUCLEOTIDE SEQUENCE [LARGE SCALE GENOMIC DNA]</scope>
    <source>
        <strain evidence="2">CGMCC 4.7241</strain>
    </source>
</reference>
<comment type="caution">
    <text evidence="1">The sequence shown here is derived from an EMBL/GenBank/DDBJ whole genome shotgun (WGS) entry which is preliminary data.</text>
</comment>
<gene>
    <name evidence="1" type="ORF">ACFOUW_02945</name>
</gene>
<keyword evidence="2" id="KW-1185">Reference proteome</keyword>
<proteinExistence type="predicted"/>
<dbReference type="EMBL" id="JBHRZH010000004">
    <property type="protein sequence ID" value="MFC3759778.1"/>
    <property type="molecule type" value="Genomic_DNA"/>
</dbReference>
<evidence type="ECO:0000313" key="2">
    <source>
        <dbReference type="Proteomes" id="UP001595699"/>
    </source>
</evidence>
<accession>A0ABV7Y3F5</accession>